<dbReference type="Proteomes" id="UP001178281">
    <property type="component" value="Unassembled WGS sequence"/>
</dbReference>
<sequence length="87" mass="9303">MPMLRTGSVVTVYVGIADEARVAELLARDGHTWLRSTGVYVAPSGTVDAAVFRVSVHGLGSGRLVKKLRAAQQSIWLTFDVTGEVGF</sequence>
<evidence type="ECO:0000313" key="2">
    <source>
        <dbReference type="Proteomes" id="UP001178281"/>
    </source>
</evidence>
<protein>
    <submittedName>
        <fullName evidence="1">Uncharacterized protein</fullName>
    </submittedName>
</protein>
<dbReference type="RefSeq" id="WP_305112152.1">
    <property type="nucleotide sequence ID" value="NZ_BAAAII010000016.1"/>
</dbReference>
<reference evidence="1" key="1">
    <citation type="submission" date="2023-08" db="EMBL/GenBank/DDBJ databases">
        <title>The draft genome of Tsukamurella strandjordii strain 050030.</title>
        <authorList>
            <person name="Zhao F."/>
            <person name="Feng Y."/>
            <person name="Zong Z."/>
        </authorList>
    </citation>
    <scope>NUCLEOTIDE SEQUENCE</scope>
    <source>
        <strain evidence="1">050030</strain>
    </source>
</reference>
<dbReference type="EMBL" id="JAUTIX010000006">
    <property type="protein sequence ID" value="MDP0399575.1"/>
    <property type="molecule type" value="Genomic_DNA"/>
</dbReference>
<name>A0AA90S901_9ACTN</name>
<dbReference type="AlphaFoldDB" id="A0AA90S901"/>
<proteinExistence type="predicted"/>
<gene>
    <name evidence="1" type="ORF">Q7X28_16735</name>
</gene>
<accession>A0AA90S901</accession>
<keyword evidence="2" id="KW-1185">Reference proteome</keyword>
<comment type="caution">
    <text evidence="1">The sequence shown here is derived from an EMBL/GenBank/DDBJ whole genome shotgun (WGS) entry which is preliminary data.</text>
</comment>
<evidence type="ECO:0000313" key="1">
    <source>
        <dbReference type="EMBL" id="MDP0399575.1"/>
    </source>
</evidence>
<organism evidence="1 2">
    <name type="scientific">Tsukamurella strandjordii</name>
    <dbReference type="NCBI Taxonomy" id="147577"/>
    <lineage>
        <taxon>Bacteria</taxon>
        <taxon>Bacillati</taxon>
        <taxon>Actinomycetota</taxon>
        <taxon>Actinomycetes</taxon>
        <taxon>Mycobacteriales</taxon>
        <taxon>Tsukamurellaceae</taxon>
        <taxon>Tsukamurella</taxon>
    </lineage>
</organism>